<feature type="compositionally biased region" description="Basic and acidic residues" evidence="1">
    <location>
        <begin position="1"/>
        <end position="15"/>
    </location>
</feature>
<dbReference type="EMBL" id="SRRO01000001">
    <property type="protein sequence ID" value="TGN62881.1"/>
    <property type="molecule type" value="Genomic_DNA"/>
</dbReference>
<feature type="compositionally biased region" description="Basic and acidic residues" evidence="1">
    <location>
        <begin position="61"/>
        <end position="70"/>
    </location>
</feature>
<name>A0A4Z1BNK3_9ACTN</name>
<dbReference type="RefSeq" id="WP_135837424.1">
    <property type="nucleotide sequence ID" value="NZ_SRRO01000001.1"/>
</dbReference>
<evidence type="ECO:0000256" key="1">
    <source>
        <dbReference type="SAM" id="MobiDB-lite"/>
    </source>
</evidence>
<evidence type="ECO:0000313" key="2">
    <source>
        <dbReference type="EMBL" id="TGN62881.1"/>
    </source>
</evidence>
<sequence length="187" mass="20029">MYDDRWSPTTHHDQDLWGGRPWGGPSLLADGGRVSHLVFLDGRLVDAWTESPGDGPYASLAREHDAERRPQVVQAPPAPPRHEQVLGWLDGLVGGRDALLSPDLEPPLRRCLLLLRDRAPWLPERTTAARIAAGVVWLVGKANAAIGPAGPVTQSSIATHLGVSSLGSHGGTVSGHVRRLGWASPQP</sequence>
<feature type="region of interest" description="Disordered" evidence="1">
    <location>
        <begin position="55"/>
        <end position="80"/>
    </location>
</feature>
<accession>A0A4Z1BNK3</accession>
<feature type="region of interest" description="Disordered" evidence="1">
    <location>
        <begin position="1"/>
        <end position="20"/>
    </location>
</feature>
<evidence type="ECO:0000313" key="3">
    <source>
        <dbReference type="Proteomes" id="UP000297496"/>
    </source>
</evidence>
<reference evidence="2 3" key="1">
    <citation type="submission" date="2019-04" db="EMBL/GenBank/DDBJ databases">
        <title>Three New Species of Nocardioides, Nocardioides euryhalodurans sp. nov., Nocardioides seonyuensis sp. nov. and Nocardioides eburneoflavus sp. nov. Isolated from Soil.</title>
        <authorList>
            <person name="Roh S.G."/>
            <person name="Lee C."/>
            <person name="Kim M.-K."/>
            <person name="Kim S.B."/>
        </authorList>
    </citation>
    <scope>NUCLEOTIDE SEQUENCE [LARGE SCALE GENOMIC DNA]</scope>
    <source>
        <strain evidence="2 3">MMS17-SY213</strain>
    </source>
</reference>
<proteinExistence type="predicted"/>
<comment type="caution">
    <text evidence="2">The sequence shown here is derived from an EMBL/GenBank/DDBJ whole genome shotgun (WGS) entry which is preliminary data.</text>
</comment>
<dbReference type="OrthoDB" id="3771338at2"/>
<gene>
    <name evidence="2" type="ORF">EXE59_02165</name>
</gene>
<keyword evidence="3" id="KW-1185">Reference proteome</keyword>
<organism evidence="2 3">
    <name type="scientific">Nocardioides eburneiflavus</name>
    <dbReference type="NCBI Taxonomy" id="2518372"/>
    <lineage>
        <taxon>Bacteria</taxon>
        <taxon>Bacillati</taxon>
        <taxon>Actinomycetota</taxon>
        <taxon>Actinomycetes</taxon>
        <taxon>Propionibacteriales</taxon>
        <taxon>Nocardioidaceae</taxon>
        <taxon>Nocardioides</taxon>
    </lineage>
</organism>
<dbReference type="Proteomes" id="UP000297496">
    <property type="component" value="Unassembled WGS sequence"/>
</dbReference>
<dbReference type="AlphaFoldDB" id="A0A4Z1BNK3"/>
<protein>
    <submittedName>
        <fullName evidence="2">Uncharacterized protein</fullName>
    </submittedName>
</protein>